<organism evidence="1 2">
    <name type="scientific">Marinobacter fuscus</name>
    <dbReference type="NCBI Taxonomy" id="2109942"/>
    <lineage>
        <taxon>Bacteria</taxon>
        <taxon>Pseudomonadati</taxon>
        <taxon>Pseudomonadota</taxon>
        <taxon>Gammaproteobacteria</taxon>
        <taxon>Pseudomonadales</taxon>
        <taxon>Marinobacteraceae</taxon>
        <taxon>Marinobacter</taxon>
    </lineage>
</organism>
<evidence type="ECO:0000313" key="1">
    <source>
        <dbReference type="EMBL" id="PSF04537.1"/>
    </source>
</evidence>
<keyword evidence="2" id="KW-1185">Reference proteome</keyword>
<dbReference type="Proteomes" id="UP000239866">
    <property type="component" value="Unassembled WGS sequence"/>
</dbReference>
<name>A0A2T1K364_9GAMM</name>
<reference evidence="1 2" key="1">
    <citation type="submission" date="2018-03" db="EMBL/GenBank/DDBJ databases">
        <title>Marinobacter brunus sp. nov., a marine bacterium of Gamma-proteobacteria isolated from the surface seawater of the South China Sea.</title>
        <authorList>
            <person name="Cheng H."/>
            <person name="Wu Y.-H."/>
            <person name="Xamxidin M."/>
            <person name="Xu X.-W."/>
        </authorList>
    </citation>
    <scope>NUCLEOTIDE SEQUENCE [LARGE SCALE GENOMIC DNA]</scope>
    <source>
        <strain evidence="1 2">NH169-3</strain>
    </source>
</reference>
<protein>
    <submittedName>
        <fullName evidence="1">Uncharacterized protein</fullName>
    </submittedName>
</protein>
<proteinExistence type="predicted"/>
<accession>A0A2T1K364</accession>
<evidence type="ECO:0000313" key="2">
    <source>
        <dbReference type="Proteomes" id="UP000239866"/>
    </source>
</evidence>
<gene>
    <name evidence="1" type="ORF">C7H09_19335</name>
</gene>
<dbReference type="EMBL" id="PXNP01000111">
    <property type="protein sequence ID" value="PSF04537.1"/>
    <property type="molecule type" value="Genomic_DNA"/>
</dbReference>
<sequence>MHGLAVKSRALAQWDNDTSCQICQQRALNIHQDVPALTAMLSDPEVMKFSAPSGKIVGTAAPEPVSVYSRRYLARYSQVLAVVGVLTKPMKIALNNNRVPRNSEESSKS</sequence>
<comment type="caution">
    <text evidence="1">The sequence shown here is derived from an EMBL/GenBank/DDBJ whole genome shotgun (WGS) entry which is preliminary data.</text>
</comment>
<dbReference type="AlphaFoldDB" id="A0A2T1K364"/>